<dbReference type="InterPro" id="IPR006370">
    <property type="entry name" value="HB_polyprenyltransferase-like"/>
</dbReference>
<dbReference type="Gene3D" id="1.20.120.1780">
    <property type="entry name" value="UbiA prenyltransferase"/>
    <property type="match status" value="1"/>
</dbReference>
<comment type="subcellular location">
    <subcellularLocation>
        <location evidence="12">Cell inner membrane</location>
        <topology evidence="12">Multi-pass membrane protein</topology>
    </subcellularLocation>
    <subcellularLocation>
        <location evidence="2">Membrane</location>
        <topology evidence="2">Multi-pass membrane protein</topology>
    </subcellularLocation>
</comment>
<comment type="catalytic activity">
    <reaction evidence="12">
        <text>all-trans-octaprenyl diphosphate + 4-hydroxybenzoate = 4-hydroxy-3-(all-trans-octaprenyl)benzoate + diphosphate</text>
        <dbReference type="Rhea" id="RHEA:27782"/>
        <dbReference type="ChEBI" id="CHEBI:1617"/>
        <dbReference type="ChEBI" id="CHEBI:17879"/>
        <dbReference type="ChEBI" id="CHEBI:33019"/>
        <dbReference type="ChEBI" id="CHEBI:57711"/>
        <dbReference type="EC" id="2.5.1.39"/>
    </reaction>
</comment>
<evidence type="ECO:0000256" key="13">
    <source>
        <dbReference type="NCBIfam" id="TIGR01474"/>
    </source>
</evidence>
<evidence type="ECO:0000256" key="3">
    <source>
        <dbReference type="ARBA" id="ARBA00005985"/>
    </source>
</evidence>
<evidence type="ECO:0000256" key="8">
    <source>
        <dbReference type="ARBA" id="ARBA00022692"/>
    </source>
</evidence>
<reference evidence="14" key="1">
    <citation type="submission" date="2024-05" db="EMBL/GenBank/DDBJ databases">
        <title>Genome sequencing of novel strain.</title>
        <authorList>
            <person name="Ganbat D."/>
            <person name="Ganbat S."/>
            <person name="Lee S.-J."/>
        </authorList>
    </citation>
    <scope>NUCLEOTIDE SEQUENCE</scope>
    <source>
        <strain evidence="14">SMD15-11</strain>
    </source>
</reference>
<keyword evidence="9 12" id="KW-0460">Magnesium</keyword>
<dbReference type="RefSeq" id="WP_369599976.1">
    <property type="nucleotide sequence ID" value="NZ_CP154858.1"/>
</dbReference>
<evidence type="ECO:0000256" key="4">
    <source>
        <dbReference type="ARBA" id="ARBA00022475"/>
    </source>
</evidence>
<evidence type="ECO:0000256" key="6">
    <source>
        <dbReference type="ARBA" id="ARBA00022679"/>
    </source>
</evidence>
<dbReference type="FunFam" id="1.10.357.140:FF:000002">
    <property type="entry name" value="4-hydroxybenzoate octaprenyltransferase"/>
    <property type="match status" value="1"/>
</dbReference>
<keyword evidence="5 12" id="KW-0997">Cell inner membrane</keyword>
<keyword evidence="7 12" id="KW-0831">Ubiquinone biosynthesis</keyword>
<feature type="transmembrane region" description="Helical" evidence="12">
    <location>
        <begin position="171"/>
        <end position="189"/>
    </location>
</feature>
<dbReference type="GO" id="GO:0005886">
    <property type="term" value="C:plasma membrane"/>
    <property type="evidence" value="ECO:0007669"/>
    <property type="project" value="UniProtKB-SubCell"/>
</dbReference>
<dbReference type="CDD" id="cd13959">
    <property type="entry name" value="PT_UbiA_COQ2"/>
    <property type="match status" value="1"/>
</dbReference>
<evidence type="ECO:0000256" key="5">
    <source>
        <dbReference type="ARBA" id="ARBA00022519"/>
    </source>
</evidence>
<comment type="cofactor">
    <cofactor evidence="1 12">
        <name>Mg(2+)</name>
        <dbReference type="ChEBI" id="CHEBI:18420"/>
    </cofactor>
</comment>
<name>A0AB39USA5_9GAMM</name>
<dbReference type="KEGG" id="tcd:AAIA72_08920"/>
<comment type="pathway">
    <text evidence="12">Cofactor biosynthesis; ubiquinone biosynthesis.</text>
</comment>
<feature type="transmembrane region" description="Helical" evidence="12">
    <location>
        <begin position="97"/>
        <end position="117"/>
    </location>
</feature>
<dbReference type="InterPro" id="IPR000537">
    <property type="entry name" value="UbiA_prenyltransferase"/>
</dbReference>
<evidence type="ECO:0000256" key="10">
    <source>
        <dbReference type="ARBA" id="ARBA00022989"/>
    </source>
</evidence>
<feature type="transmembrane region" description="Helical" evidence="12">
    <location>
        <begin position="55"/>
        <end position="76"/>
    </location>
</feature>
<dbReference type="InterPro" id="IPR030470">
    <property type="entry name" value="UbiA_prenylTrfase_CS"/>
</dbReference>
<comment type="function">
    <text evidence="12">Catalyzes the prenylation of para-hydroxybenzoate (PHB) with an all-trans polyprenyl group. Mediates the second step in the final reaction sequence of ubiquinone-8 (UQ-8) biosynthesis, which is the condensation of the polyisoprenoid side chain with PHB, generating the first membrane-bound Q intermediate 3-octaprenyl-4-hydroxybenzoate.</text>
</comment>
<dbReference type="Gene3D" id="1.10.357.140">
    <property type="entry name" value="UbiA prenyltransferase"/>
    <property type="match status" value="1"/>
</dbReference>
<dbReference type="GO" id="GO:0006744">
    <property type="term" value="P:ubiquinone biosynthetic process"/>
    <property type="evidence" value="ECO:0007669"/>
    <property type="project" value="UniProtKB-UniRule"/>
</dbReference>
<evidence type="ECO:0000256" key="1">
    <source>
        <dbReference type="ARBA" id="ARBA00001946"/>
    </source>
</evidence>
<evidence type="ECO:0000256" key="2">
    <source>
        <dbReference type="ARBA" id="ARBA00004141"/>
    </source>
</evidence>
<feature type="transmembrane region" description="Helical" evidence="12">
    <location>
        <begin position="29"/>
        <end position="49"/>
    </location>
</feature>
<dbReference type="NCBIfam" id="TIGR01474">
    <property type="entry name" value="ubiA_proteo"/>
    <property type="match status" value="1"/>
</dbReference>
<dbReference type="Pfam" id="PF01040">
    <property type="entry name" value="UbiA"/>
    <property type="match status" value="1"/>
</dbReference>
<accession>A0AB39USA5</accession>
<keyword evidence="11 12" id="KW-0472">Membrane</keyword>
<gene>
    <name evidence="12 14" type="primary">ubiA</name>
    <name evidence="14" type="ORF">AAIA72_08920</name>
</gene>
<proteinExistence type="inferred from homology"/>
<dbReference type="HAMAP" id="MF_01635">
    <property type="entry name" value="UbiA"/>
    <property type="match status" value="1"/>
</dbReference>
<dbReference type="InterPro" id="IPR044878">
    <property type="entry name" value="UbiA_sf"/>
</dbReference>
<dbReference type="PROSITE" id="PS00943">
    <property type="entry name" value="UBIA"/>
    <property type="match status" value="1"/>
</dbReference>
<organism evidence="14">
    <name type="scientific">Thermohahella caldifontis</name>
    <dbReference type="NCBI Taxonomy" id="3142973"/>
    <lineage>
        <taxon>Bacteria</taxon>
        <taxon>Pseudomonadati</taxon>
        <taxon>Pseudomonadota</taxon>
        <taxon>Gammaproteobacteria</taxon>
        <taxon>Oceanospirillales</taxon>
        <taxon>Hahellaceae</taxon>
        <taxon>Thermohahella</taxon>
    </lineage>
</organism>
<dbReference type="EC" id="2.5.1.39" evidence="12 13"/>
<evidence type="ECO:0000313" key="14">
    <source>
        <dbReference type="EMBL" id="XDT70935.1"/>
    </source>
</evidence>
<evidence type="ECO:0000256" key="11">
    <source>
        <dbReference type="ARBA" id="ARBA00023136"/>
    </source>
</evidence>
<feature type="transmembrane region" description="Helical" evidence="12">
    <location>
        <begin position="270"/>
        <end position="291"/>
    </location>
</feature>
<dbReference type="PANTHER" id="PTHR11048">
    <property type="entry name" value="PRENYLTRANSFERASES"/>
    <property type="match status" value="1"/>
</dbReference>
<keyword evidence="8 12" id="KW-0812">Transmembrane</keyword>
<dbReference type="FunFam" id="1.20.120.1780:FF:000001">
    <property type="entry name" value="4-hydroxybenzoate octaprenyltransferase"/>
    <property type="match status" value="1"/>
</dbReference>
<dbReference type="EMBL" id="CP154858">
    <property type="protein sequence ID" value="XDT70935.1"/>
    <property type="molecule type" value="Genomic_DNA"/>
</dbReference>
<dbReference type="AlphaFoldDB" id="A0AB39USA5"/>
<evidence type="ECO:0000256" key="12">
    <source>
        <dbReference type="HAMAP-Rule" id="MF_01635"/>
    </source>
</evidence>
<sequence>MIETWLNRFPLQRDHWPHYVQLMRLDKPIGIYLLLWPTLWGLFAAARGLPDPGNLIIFTLGVVLMRSAGCVINDYADRHIDGHVKRTRDRPLAAGKVTEAEALTLFVLLVLGAFILVLFTNTLTILLSFGGLALAATYPYMKRHTYLPQVVLGAAFSWSIPMAWAAQTGDISPVAWLLYTANLLWTVAYDTEYAMVDRDDDLRIGVKSTAILFGEADRAMIAILQGLSLCALWLAGQRLELGLPWVLGLLGATLLFIYQHHLIRYRERDNCFRAFLNNHWVGLVIFIGLVADLTR</sequence>
<dbReference type="PANTHER" id="PTHR11048:SF28">
    <property type="entry name" value="4-HYDROXYBENZOATE POLYPRENYLTRANSFERASE, MITOCHONDRIAL"/>
    <property type="match status" value="1"/>
</dbReference>
<keyword evidence="4 12" id="KW-1003">Cell membrane</keyword>
<keyword evidence="6 12" id="KW-0808">Transferase</keyword>
<protein>
    <recommendedName>
        <fullName evidence="12 13">4-hydroxybenzoate octaprenyltransferase</fullName>
        <ecNumber evidence="12 13">2.5.1.39</ecNumber>
    </recommendedName>
    <alternativeName>
        <fullName evidence="12">4-HB polyprenyltransferase</fullName>
    </alternativeName>
</protein>
<dbReference type="InterPro" id="IPR039653">
    <property type="entry name" value="Prenyltransferase"/>
</dbReference>
<evidence type="ECO:0000256" key="7">
    <source>
        <dbReference type="ARBA" id="ARBA00022688"/>
    </source>
</evidence>
<evidence type="ECO:0000256" key="9">
    <source>
        <dbReference type="ARBA" id="ARBA00022842"/>
    </source>
</evidence>
<feature type="transmembrane region" description="Helical" evidence="12">
    <location>
        <begin position="241"/>
        <end position="258"/>
    </location>
</feature>
<dbReference type="GO" id="GO:0008412">
    <property type="term" value="F:4-hydroxybenzoate polyprenyltransferase activity"/>
    <property type="evidence" value="ECO:0007669"/>
    <property type="project" value="UniProtKB-UniRule"/>
</dbReference>
<feature type="transmembrane region" description="Helical" evidence="12">
    <location>
        <begin position="146"/>
        <end position="165"/>
    </location>
</feature>
<keyword evidence="10 12" id="KW-1133">Transmembrane helix</keyword>
<comment type="similarity">
    <text evidence="3 12">Belongs to the UbiA prenyltransferase family.</text>
</comment>